<evidence type="ECO:0000313" key="3">
    <source>
        <dbReference type="Proteomes" id="UP001157006"/>
    </source>
</evidence>
<evidence type="ECO:0008006" key="4">
    <source>
        <dbReference type="Google" id="ProtNLM"/>
    </source>
</evidence>
<feature type="compositionally biased region" description="Low complexity" evidence="1">
    <location>
        <begin position="278"/>
        <end position="291"/>
    </location>
</feature>
<sequence length="703" mass="78079">MNNSQQHHKTYIHSSPPLVIPLRRSSSRSAARHPAPPLVIPLRRSSPPSATPLHPSLFFLAMPKSKRISNLLKLAHVVCASNDPIHAPFGSPGVMSATPTLVVDNLSSQLPNQMQPAQQGVESSHRRTKVSSQLPNQTSSQPAQQGVRRSHRIANDVSSQLPNQTFSHRRVKRSPRIANDVSSQLPNQTFSQQRVKRSSNIANDVSSQLPNQTLSQQGVKRSHRIANISSQLPNQTSSQQGVRRSHRIANVSSQLPNQTSSQPAQQGVGSSHCGANVSSQLPSQIPSQIAQKEAESSHCRVVNVSSQLPCQTSPQPAQQEPIRPERRDGRVSTHYWFVDAIDEEHGTTKKLRLNSKDVKDMPSALHIIVDFDEFHSPIGEAAGLLAGVCGLIATNSVFFPIGFDKWSNMPGNYFDEQWITFFMPRFCFKVHQDLAKRYIEASIGKKWREYRIKLWKAYYRPTMSKREIINKKPKEIPPNHWALFVEYRLKPETMELCKRNQEISKKQAFSHTCGAKSLARRRHELTIETGKTIGRGLMWNMIHKKKDGSYVNAKAMEIGEKIDSHINQNHEAASEISPNDIVANIFGRDHPGRVRAMGMGVVPTTAFKHTTTRLRGMEFGSSSSSNSLVEQKLAAVTAQLEAVVGYISAKEGGTLPKDLAALFPNQTQQISDIGSECSLSDMRTLSDGSNIHGTYHQNPSNST</sequence>
<feature type="region of interest" description="Disordered" evidence="1">
    <location>
        <begin position="24"/>
        <end position="47"/>
    </location>
</feature>
<feature type="compositionally biased region" description="Polar residues" evidence="1">
    <location>
        <begin position="227"/>
        <end position="242"/>
    </location>
</feature>
<dbReference type="Pfam" id="PF03004">
    <property type="entry name" value="Transposase_24"/>
    <property type="match status" value="1"/>
</dbReference>
<keyword evidence="3" id="KW-1185">Reference proteome</keyword>
<proteinExistence type="predicted"/>
<feature type="compositionally biased region" description="Polar residues" evidence="1">
    <location>
        <begin position="112"/>
        <end position="122"/>
    </location>
</feature>
<feature type="region of interest" description="Disordered" evidence="1">
    <location>
        <begin position="112"/>
        <end position="292"/>
    </location>
</feature>
<dbReference type="EMBL" id="OX451735">
    <property type="protein sequence ID" value="CAI8593235.1"/>
    <property type="molecule type" value="Genomic_DNA"/>
</dbReference>
<organism evidence="2 3">
    <name type="scientific">Vicia faba</name>
    <name type="common">Broad bean</name>
    <name type="synonym">Faba vulgaris</name>
    <dbReference type="NCBI Taxonomy" id="3906"/>
    <lineage>
        <taxon>Eukaryota</taxon>
        <taxon>Viridiplantae</taxon>
        <taxon>Streptophyta</taxon>
        <taxon>Embryophyta</taxon>
        <taxon>Tracheophyta</taxon>
        <taxon>Spermatophyta</taxon>
        <taxon>Magnoliopsida</taxon>
        <taxon>eudicotyledons</taxon>
        <taxon>Gunneridae</taxon>
        <taxon>Pentapetalae</taxon>
        <taxon>rosids</taxon>
        <taxon>fabids</taxon>
        <taxon>Fabales</taxon>
        <taxon>Fabaceae</taxon>
        <taxon>Papilionoideae</taxon>
        <taxon>50 kb inversion clade</taxon>
        <taxon>NPAAA clade</taxon>
        <taxon>Hologalegina</taxon>
        <taxon>IRL clade</taxon>
        <taxon>Fabeae</taxon>
        <taxon>Vicia</taxon>
    </lineage>
</organism>
<feature type="compositionally biased region" description="Polar residues" evidence="1">
    <location>
        <begin position="250"/>
        <end position="269"/>
    </location>
</feature>
<evidence type="ECO:0000313" key="2">
    <source>
        <dbReference type="EMBL" id="CAI8593235.1"/>
    </source>
</evidence>
<dbReference type="Proteomes" id="UP001157006">
    <property type="component" value="Chromosome 1S"/>
</dbReference>
<evidence type="ECO:0000256" key="1">
    <source>
        <dbReference type="SAM" id="MobiDB-lite"/>
    </source>
</evidence>
<gene>
    <name evidence="2" type="ORF">VFH_I080920</name>
</gene>
<dbReference type="AlphaFoldDB" id="A0AAV0Z9W9"/>
<dbReference type="PANTHER" id="PTHR33144:SF45">
    <property type="entry name" value="TRANSPOSASE TNP1_EN_SPM-LIKE DOMAIN-CONTAINING PROTEIN"/>
    <property type="match status" value="1"/>
</dbReference>
<feature type="compositionally biased region" description="Polar residues" evidence="1">
    <location>
        <begin position="130"/>
        <end position="144"/>
    </location>
</feature>
<dbReference type="PANTHER" id="PTHR33144">
    <property type="entry name" value="OS10G0409366 PROTEIN-RELATED"/>
    <property type="match status" value="1"/>
</dbReference>
<protein>
    <recommendedName>
        <fullName evidence="4">Transposase, Ptta/En/Spm, plant</fullName>
    </recommendedName>
</protein>
<feature type="compositionally biased region" description="Polar residues" evidence="1">
    <location>
        <begin position="306"/>
        <end position="318"/>
    </location>
</feature>
<feature type="region of interest" description="Disordered" evidence="1">
    <location>
        <begin position="306"/>
        <end position="328"/>
    </location>
</feature>
<dbReference type="InterPro" id="IPR004252">
    <property type="entry name" value="Probable_transposase_24"/>
</dbReference>
<reference evidence="2 3" key="1">
    <citation type="submission" date="2023-01" db="EMBL/GenBank/DDBJ databases">
        <authorList>
            <person name="Kreplak J."/>
        </authorList>
    </citation>
    <scope>NUCLEOTIDE SEQUENCE [LARGE SCALE GENOMIC DNA]</scope>
</reference>
<feature type="compositionally biased region" description="Polar residues" evidence="1">
    <location>
        <begin position="156"/>
        <end position="166"/>
    </location>
</feature>
<feature type="compositionally biased region" description="Polar residues" evidence="1">
    <location>
        <begin position="180"/>
        <end position="219"/>
    </location>
</feature>
<accession>A0AAV0Z9W9</accession>
<feature type="compositionally biased region" description="Low complexity" evidence="1">
    <location>
        <begin position="24"/>
        <end position="33"/>
    </location>
</feature>
<name>A0AAV0Z9W9_VICFA</name>